<accession>A0A0A9EZ24</accession>
<sequence length="38" mass="4265">MELVPFSRERNKQHIILSKIQTGTNGTQTNAYNSNTTA</sequence>
<name>A0A0A9EZ24_ARUDO</name>
<reference evidence="1" key="2">
    <citation type="journal article" date="2015" name="Data Brief">
        <title>Shoot transcriptome of the giant reed, Arundo donax.</title>
        <authorList>
            <person name="Barrero R.A."/>
            <person name="Guerrero F.D."/>
            <person name="Moolhuijzen P."/>
            <person name="Goolsby J.A."/>
            <person name="Tidwell J."/>
            <person name="Bellgard S.E."/>
            <person name="Bellgard M.I."/>
        </authorList>
    </citation>
    <scope>NUCLEOTIDE SEQUENCE</scope>
    <source>
        <tissue evidence="1">Shoot tissue taken approximately 20 cm above the soil surface</tissue>
    </source>
</reference>
<dbReference type="EMBL" id="GBRH01191866">
    <property type="protein sequence ID" value="JAE06030.1"/>
    <property type="molecule type" value="Transcribed_RNA"/>
</dbReference>
<organism evidence="1">
    <name type="scientific">Arundo donax</name>
    <name type="common">Giant reed</name>
    <name type="synonym">Donax arundinaceus</name>
    <dbReference type="NCBI Taxonomy" id="35708"/>
    <lineage>
        <taxon>Eukaryota</taxon>
        <taxon>Viridiplantae</taxon>
        <taxon>Streptophyta</taxon>
        <taxon>Embryophyta</taxon>
        <taxon>Tracheophyta</taxon>
        <taxon>Spermatophyta</taxon>
        <taxon>Magnoliopsida</taxon>
        <taxon>Liliopsida</taxon>
        <taxon>Poales</taxon>
        <taxon>Poaceae</taxon>
        <taxon>PACMAD clade</taxon>
        <taxon>Arundinoideae</taxon>
        <taxon>Arundineae</taxon>
        <taxon>Arundo</taxon>
    </lineage>
</organism>
<evidence type="ECO:0000313" key="1">
    <source>
        <dbReference type="EMBL" id="JAE06030.1"/>
    </source>
</evidence>
<dbReference type="AlphaFoldDB" id="A0A0A9EZ24"/>
<reference evidence="1" key="1">
    <citation type="submission" date="2014-09" db="EMBL/GenBank/DDBJ databases">
        <authorList>
            <person name="Magalhaes I.L.F."/>
            <person name="Oliveira U."/>
            <person name="Santos F.R."/>
            <person name="Vidigal T.H.D.A."/>
            <person name="Brescovit A.D."/>
            <person name="Santos A.J."/>
        </authorList>
    </citation>
    <scope>NUCLEOTIDE SEQUENCE</scope>
    <source>
        <tissue evidence="1">Shoot tissue taken approximately 20 cm above the soil surface</tissue>
    </source>
</reference>
<protein>
    <submittedName>
        <fullName evidence="1">Uncharacterized protein</fullName>
    </submittedName>
</protein>
<proteinExistence type="predicted"/>